<keyword evidence="2" id="KW-0964">Secreted</keyword>
<reference evidence="6 7" key="2">
    <citation type="submission" date="2024-08" db="EMBL/GenBank/DDBJ databases">
        <title>Phylogenomic analyses of a clade within the roseobacter group suggest taxonomic reassignments of species of the genera Aestuariivita, Citreicella, Loktanella, Nautella, Pelagibaca, Ruegeria, Thalassobius, Thiobacimonas and Tropicibacter, and the proposal o.</title>
        <authorList>
            <person name="Jeon C.O."/>
        </authorList>
    </citation>
    <scope>NUCLEOTIDE SEQUENCE [LARGE SCALE GENOMIC DNA]</scope>
    <source>
        <strain evidence="6 7">SS1-5</strain>
    </source>
</reference>
<evidence type="ECO:0000259" key="5">
    <source>
        <dbReference type="PROSITE" id="PS51820"/>
    </source>
</evidence>
<organism evidence="6 7">
    <name type="scientific">Yoonia rhodophyticola</name>
    <dbReference type="NCBI Taxonomy" id="3137370"/>
    <lineage>
        <taxon>Bacteria</taxon>
        <taxon>Pseudomonadati</taxon>
        <taxon>Pseudomonadota</taxon>
        <taxon>Alphaproteobacteria</taxon>
        <taxon>Rhodobacterales</taxon>
        <taxon>Paracoccaceae</taxon>
        <taxon>Yoonia</taxon>
    </lineage>
</organism>
<evidence type="ECO:0000313" key="6">
    <source>
        <dbReference type="EMBL" id="WZU69292.1"/>
    </source>
</evidence>
<evidence type="ECO:0000256" key="1">
    <source>
        <dbReference type="ARBA" id="ARBA00004613"/>
    </source>
</evidence>
<dbReference type="Pfam" id="PF07691">
    <property type="entry name" value="PA14"/>
    <property type="match status" value="1"/>
</dbReference>
<dbReference type="InterPro" id="IPR011658">
    <property type="entry name" value="PA14_dom"/>
</dbReference>
<protein>
    <submittedName>
        <fullName evidence="6">SdrD B-like domain-containing protein</fullName>
    </submittedName>
</protein>
<keyword evidence="3" id="KW-0732">Signal</keyword>
<evidence type="ECO:0000256" key="4">
    <source>
        <dbReference type="SAM" id="MobiDB-lite"/>
    </source>
</evidence>
<dbReference type="Pfam" id="PF17210">
    <property type="entry name" value="SdrD_B"/>
    <property type="match status" value="1"/>
</dbReference>
<dbReference type="PROSITE" id="PS51820">
    <property type="entry name" value="PA14"/>
    <property type="match status" value="1"/>
</dbReference>
<dbReference type="EMBL" id="CP151767">
    <property type="protein sequence ID" value="WZU69292.1"/>
    <property type="molecule type" value="Genomic_DNA"/>
</dbReference>
<dbReference type="GO" id="GO:0005576">
    <property type="term" value="C:extracellular region"/>
    <property type="evidence" value="ECO:0007669"/>
    <property type="project" value="UniProtKB-SubCell"/>
</dbReference>
<dbReference type="Pfam" id="PF17963">
    <property type="entry name" value="Big_9"/>
    <property type="match status" value="1"/>
</dbReference>
<dbReference type="SUPFAM" id="SSF117074">
    <property type="entry name" value="Hypothetical protein PA1324"/>
    <property type="match status" value="1"/>
</dbReference>
<gene>
    <name evidence="6" type="ORF">AABB31_10855</name>
</gene>
<dbReference type="SUPFAM" id="SSF102588">
    <property type="entry name" value="LmbE-like"/>
    <property type="match status" value="1"/>
</dbReference>
<dbReference type="InterPro" id="IPR037524">
    <property type="entry name" value="PA14/GLEYA"/>
</dbReference>
<dbReference type="SUPFAM" id="SSF56988">
    <property type="entry name" value="Anthrax protective antigen"/>
    <property type="match status" value="1"/>
</dbReference>
<dbReference type="SMART" id="SM00758">
    <property type="entry name" value="PA14"/>
    <property type="match status" value="1"/>
</dbReference>
<dbReference type="AlphaFoldDB" id="A0AAN0MGG5"/>
<dbReference type="Gene3D" id="2.60.40.10">
    <property type="entry name" value="Immunoglobulins"/>
    <property type="match status" value="1"/>
</dbReference>
<feature type="domain" description="PA14" evidence="5">
    <location>
        <begin position="391"/>
        <end position="537"/>
    </location>
</feature>
<dbReference type="InterPro" id="IPR033764">
    <property type="entry name" value="Sdr_B"/>
</dbReference>
<dbReference type="InterPro" id="IPR003737">
    <property type="entry name" value="GlcNAc_PI_deacetylase-related"/>
</dbReference>
<reference evidence="7" key="1">
    <citation type="submission" date="2024-04" db="EMBL/GenBank/DDBJ databases">
        <title>Phylogenomic analyses of a clade within the roseobacter group suggest taxonomic reassignments of species of the genera Aestuariivita, Citreicella, Loktanella, Nautella, Pelagibaca, Ruegeria, Thalassobius, Thiobacimonas and Tropicibacter, and the proposal o.</title>
        <authorList>
            <person name="Jeon C.O."/>
        </authorList>
    </citation>
    <scope>NUCLEOTIDE SEQUENCE [LARGE SCALE GENOMIC DNA]</scope>
    <source>
        <strain evidence="7">SS1-5</strain>
    </source>
</reference>
<dbReference type="InterPro" id="IPR024078">
    <property type="entry name" value="LmbE-like_dom_sf"/>
</dbReference>
<dbReference type="KEGG" id="yrh:AABB31_10855"/>
<dbReference type="Gene3D" id="3.90.182.10">
    <property type="entry name" value="Toxin - Anthrax Protective Antigen,domain 1"/>
    <property type="match status" value="1"/>
</dbReference>
<dbReference type="Gene3D" id="3.40.50.10320">
    <property type="entry name" value="LmbE-like"/>
    <property type="match status" value="1"/>
</dbReference>
<dbReference type="RefSeq" id="WP_342078584.1">
    <property type="nucleotide sequence ID" value="NZ_CP151767.2"/>
</dbReference>
<comment type="subcellular location">
    <subcellularLocation>
        <location evidence="1">Secreted</location>
    </subcellularLocation>
</comment>
<accession>A0AAN0MGG5</accession>
<dbReference type="Proteomes" id="UP001470809">
    <property type="component" value="Chromosome"/>
</dbReference>
<proteinExistence type="predicted"/>
<name>A0AAN0MGG5_9RHOB</name>
<sequence length="650" mass="70177">MPAQHIVFSTHLDDDIIFMNNDIYDAIARGEAVTSVYLVTGDRVREAGIKAAYAVMADADDWVDETVTIDGNQIASSYLASAPDVRLYFLRFPDQGSGNAISAQLWDEVINTATTEDGVTYSRDSLVDMLTAIMTVHQPDNILTHARESAVLGGDHGEHAHYAEFVWAARENYTTSHDVDEYVGYGVAGLPVNVTDEDLARKTEVFEAYGAFDTNALNIPVFRDWLQRQYYVGPDGTPVADDWDIRDTLPMPDASVSGRYFIDENANGLEDVGEAGVAGANVYLYDDTTYRVVATTITDADGLYQFADVDPAPRYAVFFERPQDIASLSGSYAFTNGNSGDDDRIDSDVRSRIADGRGEVDRFALAAHEAVTDVDAGLVQTAPPPPPPPPVEDGTFAAQYFDVGSVSSLDQINFAATPVHSEQVAYIQYANSRGSFWAGGEVDTFAARITGTVDVPEQGSYTFYLRSDDGSQLSINGQVVIGNDGLHGLREQSATLDLDAGQATIEVLYFENRGHAGLELDWAGPGLSGRTAVTASDGDAPPPPPPPVNPDAMNDTFIITDDTWNVAGNVLDNDTGDGLELVDAFHGFINGSYVALFANGDIRLSQRGQFDDLAPGESRTISLDYTIQDANGSRDTATIDLVITDDFGFV</sequence>
<feature type="region of interest" description="Disordered" evidence="4">
    <location>
        <begin position="529"/>
        <end position="548"/>
    </location>
</feature>
<evidence type="ECO:0000256" key="2">
    <source>
        <dbReference type="ARBA" id="ARBA00022525"/>
    </source>
</evidence>
<evidence type="ECO:0000256" key="3">
    <source>
        <dbReference type="ARBA" id="ARBA00022729"/>
    </source>
</evidence>
<keyword evidence="7" id="KW-1185">Reference proteome</keyword>
<dbReference type="Pfam" id="PF02585">
    <property type="entry name" value="PIG-L"/>
    <property type="match status" value="1"/>
</dbReference>
<evidence type="ECO:0000313" key="7">
    <source>
        <dbReference type="Proteomes" id="UP001470809"/>
    </source>
</evidence>
<dbReference type="InterPro" id="IPR013783">
    <property type="entry name" value="Ig-like_fold"/>
</dbReference>